<proteinExistence type="predicted"/>
<keyword evidence="4" id="KW-0808">Transferase</keyword>
<dbReference type="GO" id="GO:0009401">
    <property type="term" value="P:phosphoenolpyruvate-dependent sugar phosphotransferase system"/>
    <property type="evidence" value="ECO:0007669"/>
    <property type="project" value="UniProtKB-KW"/>
</dbReference>
<evidence type="ECO:0000256" key="5">
    <source>
        <dbReference type="ARBA" id="ARBA00022683"/>
    </source>
</evidence>
<dbReference type="InterPro" id="IPR013012">
    <property type="entry name" value="PTS_EIIB_3"/>
</dbReference>
<dbReference type="EMBL" id="VINI01000035">
    <property type="protein sequence ID" value="MSS34304.1"/>
    <property type="molecule type" value="Genomic_DNA"/>
</dbReference>
<dbReference type="GO" id="GO:0008982">
    <property type="term" value="F:protein-N(PI)-phosphohistidine-sugar phosphotransferase activity"/>
    <property type="evidence" value="ECO:0007669"/>
    <property type="project" value="InterPro"/>
</dbReference>
<evidence type="ECO:0000313" key="9">
    <source>
        <dbReference type="Proteomes" id="UP000468995"/>
    </source>
</evidence>
<evidence type="ECO:0000256" key="3">
    <source>
        <dbReference type="ARBA" id="ARBA00022597"/>
    </source>
</evidence>
<dbReference type="SUPFAM" id="SSF52794">
    <property type="entry name" value="PTS system IIB component-like"/>
    <property type="match status" value="1"/>
</dbReference>
<gene>
    <name evidence="8" type="ORF">FME62_26555</name>
</gene>
<keyword evidence="5" id="KW-0598">Phosphotransferase system</keyword>
<evidence type="ECO:0000256" key="2">
    <source>
        <dbReference type="ARBA" id="ARBA00022553"/>
    </source>
</evidence>
<dbReference type="AlphaFoldDB" id="A0AAW9V4I3"/>
<accession>A0AAW9V4I3</accession>
<evidence type="ECO:0000256" key="4">
    <source>
        <dbReference type="ARBA" id="ARBA00022679"/>
    </source>
</evidence>
<keyword evidence="1" id="KW-0813">Transport</keyword>
<dbReference type="Proteomes" id="UP000468995">
    <property type="component" value="Unassembled WGS sequence"/>
</dbReference>
<keyword evidence="3 8" id="KW-0762">Sugar transport</keyword>
<sequence length="40" mass="4204">KAAAVGKRVAVIDSMDYGMMRGDKILAAALALLDEPSLNK</sequence>
<reference evidence="8 9" key="1">
    <citation type="submission" date="2019-07" db="EMBL/GenBank/DDBJ databases">
        <title>Genome sequence of OXA-232-producing Klebsiella pneumoniae ST23 from septicemic neonate.</title>
        <authorList>
            <person name="Mukherjee S."/>
            <person name="Naha S."/>
            <person name="Bhadury P."/>
            <person name="Basu S."/>
        </authorList>
    </citation>
    <scope>NUCLEOTIDE SEQUENCE [LARGE SCALE GENOMIC DNA]</scope>
    <source>
        <strain evidence="8 9">EN5275</strain>
    </source>
</reference>
<keyword evidence="2" id="KW-0597">Phosphoprotein</keyword>
<evidence type="ECO:0000259" key="7">
    <source>
        <dbReference type="PROSITE" id="PS51100"/>
    </source>
</evidence>
<feature type="domain" description="PTS EIIB type-3" evidence="7">
    <location>
        <begin position="1"/>
        <end position="39"/>
    </location>
</feature>
<comment type="caution">
    <text evidence="6">Lacks conserved residue(s) required for the propagation of feature annotation.</text>
</comment>
<dbReference type="PROSITE" id="PS51100">
    <property type="entry name" value="PTS_EIIB_TYPE_3"/>
    <property type="match status" value="1"/>
</dbReference>
<evidence type="ECO:0000313" key="8">
    <source>
        <dbReference type="EMBL" id="MSS34304.1"/>
    </source>
</evidence>
<name>A0AAW9V4I3_KLEPN</name>
<dbReference type="InterPro" id="IPR036095">
    <property type="entry name" value="PTS_EIIB-like_sf"/>
</dbReference>
<evidence type="ECO:0000256" key="6">
    <source>
        <dbReference type="PROSITE-ProRule" id="PRU00423"/>
    </source>
</evidence>
<dbReference type="Gene3D" id="3.40.50.2300">
    <property type="match status" value="1"/>
</dbReference>
<organism evidence="8 9">
    <name type="scientific">Klebsiella pneumoniae</name>
    <dbReference type="NCBI Taxonomy" id="573"/>
    <lineage>
        <taxon>Bacteria</taxon>
        <taxon>Pseudomonadati</taxon>
        <taxon>Pseudomonadota</taxon>
        <taxon>Gammaproteobacteria</taxon>
        <taxon>Enterobacterales</taxon>
        <taxon>Enterobacteriaceae</taxon>
        <taxon>Klebsiella/Raoultella group</taxon>
        <taxon>Klebsiella</taxon>
        <taxon>Klebsiella pneumoniae complex</taxon>
    </lineage>
</organism>
<protein>
    <submittedName>
        <fullName evidence="8">PTS sugar transporter subunit IIB</fullName>
    </submittedName>
</protein>
<comment type="caution">
    <text evidence="8">The sequence shown here is derived from an EMBL/GenBank/DDBJ whole genome shotgun (WGS) entry which is preliminary data.</text>
</comment>
<feature type="non-terminal residue" evidence="8">
    <location>
        <position position="1"/>
    </location>
</feature>
<evidence type="ECO:0000256" key="1">
    <source>
        <dbReference type="ARBA" id="ARBA00022448"/>
    </source>
</evidence>